<keyword evidence="6" id="KW-0406">Ion transport</keyword>
<keyword evidence="10" id="KW-1185">Reference proteome</keyword>
<dbReference type="InterPro" id="IPR003445">
    <property type="entry name" value="Cat_transpt"/>
</dbReference>
<sequence>MAELTATEVFVLSFLALIVVGVFLLKFLPGLHTGEELGWVDAVFMSTSAVCVTGLTVVDTETYFTPLGQAVLLLLIQLGGLGMLVLTSLIITMLGGRPSLRTETLAAGGRHLIPEISSRRLIRDIVMFTFALELTGAVGLYLTWGPRLGWTEAIWPSIFHSVSAFCNAGFSTNSQSLMEYQNSPLTLGLISWLICAGGIGFIALEELWLFVIRFRKKRQRLSVHTKLVLSTSAVLLLGAWPVFAVLEWRGVLADMTLTERLANSFFMSVTPRTAGFNSIDYAAASDSSNFLTIILMMIGGSPGSTAGGMKTTTFALLGLLAWSRLRSYQTVTFASRSIPPETIQRATGLFVIATGVVVVNVMIFTSLGDLYQFDQPFLAQLFESVSAFNTVGLSMGLTGTLSPAEKWLLVLLMFVGRTGPLAIATALIVRISRGARYRLAYEDVVVG</sequence>
<evidence type="ECO:0000256" key="8">
    <source>
        <dbReference type="SAM" id="Phobius"/>
    </source>
</evidence>
<evidence type="ECO:0000256" key="7">
    <source>
        <dbReference type="ARBA" id="ARBA00023136"/>
    </source>
</evidence>
<evidence type="ECO:0000256" key="6">
    <source>
        <dbReference type="ARBA" id="ARBA00023065"/>
    </source>
</evidence>
<evidence type="ECO:0000256" key="5">
    <source>
        <dbReference type="ARBA" id="ARBA00022989"/>
    </source>
</evidence>
<feature type="transmembrane region" description="Helical" evidence="8">
    <location>
        <begin position="346"/>
        <end position="367"/>
    </location>
</feature>
<feature type="transmembrane region" description="Helical" evidence="8">
    <location>
        <begin position="189"/>
        <end position="211"/>
    </location>
</feature>
<dbReference type="GO" id="GO:0008324">
    <property type="term" value="F:monoatomic cation transmembrane transporter activity"/>
    <property type="evidence" value="ECO:0007669"/>
    <property type="project" value="InterPro"/>
</dbReference>
<organism evidence="9 10">
    <name type="scientific">Rubinisphaera brasiliensis (strain ATCC 49424 / DSM 5305 / JCM 21570 / IAM 15109 / NBRC 103401 / IFAM 1448)</name>
    <name type="common">Planctomyces brasiliensis</name>
    <dbReference type="NCBI Taxonomy" id="756272"/>
    <lineage>
        <taxon>Bacteria</taxon>
        <taxon>Pseudomonadati</taxon>
        <taxon>Planctomycetota</taxon>
        <taxon>Planctomycetia</taxon>
        <taxon>Planctomycetales</taxon>
        <taxon>Planctomycetaceae</taxon>
        <taxon>Rubinisphaera</taxon>
    </lineage>
</organism>
<feature type="transmembrane region" description="Helical" evidence="8">
    <location>
        <begin position="6"/>
        <end position="25"/>
    </location>
</feature>
<dbReference type="OrthoDB" id="9810952at2"/>
<feature type="transmembrane region" description="Helical" evidence="8">
    <location>
        <begin position="306"/>
        <end position="325"/>
    </location>
</feature>
<feature type="transmembrane region" description="Helical" evidence="8">
    <location>
        <begin position="125"/>
        <end position="144"/>
    </location>
</feature>
<proteinExistence type="predicted"/>
<comment type="subcellular location">
    <subcellularLocation>
        <location evidence="1">Cell membrane</location>
        <topology evidence="1">Multi-pass membrane protein</topology>
    </subcellularLocation>
</comment>
<keyword evidence="7 8" id="KW-0472">Membrane</keyword>
<evidence type="ECO:0000313" key="9">
    <source>
        <dbReference type="EMBL" id="ADY58185.1"/>
    </source>
</evidence>
<dbReference type="eggNOG" id="COG0168">
    <property type="taxonomic scope" value="Bacteria"/>
</dbReference>
<evidence type="ECO:0000256" key="3">
    <source>
        <dbReference type="ARBA" id="ARBA00022475"/>
    </source>
</evidence>
<keyword evidence="2" id="KW-0813">Transport</keyword>
<protein>
    <submittedName>
        <fullName evidence="9">H(+)-transporting two-sector ATPase</fullName>
    </submittedName>
</protein>
<dbReference type="AlphaFoldDB" id="F0ST30"/>
<evidence type="ECO:0000256" key="1">
    <source>
        <dbReference type="ARBA" id="ARBA00004651"/>
    </source>
</evidence>
<dbReference type="EMBL" id="CP002546">
    <property type="protein sequence ID" value="ADY58185.1"/>
    <property type="molecule type" value="Genomic_DNA"/>
</dbReference>
<evidence type="ECO:0000313" key="10">
    <source>
        <dbReference type="Proteomes" id="UP000006860"/>
    </source>
</evidence>
<reference evidence="10" key="1">
    <citation type="submission" date="2011-02" db="EMBL/GenBank/DDBJ databases">
        <title>The complete genome of Planctomyces brasiliensis DSM 5305.</title>
        <authorList>
            <person name="Lucas S."/>
            <person name="Copeland A."/>
            <person name="Lapidus A."/>
            <person name="Bruce D."/>
            <person name="Goodwin L."/>
            <person name="Pitluck S."/>
            <person name="Kyrpides N."/>
            <person name="Mavromatis K."/>
            <person name="Pagani I."/>
            <person name="Ivanova N."/>
            <person name="Ovchinnikova G."/>
            <person name="Lu M."/>
            <person name="Detter J.C."/>
            <person name="Han C."/>
            <person name="Land M."/>
            <person name="Hauser L."/>
            <person name="Markowitz V."/>
            <person name="Cheng J.-F."/>
            <person name="Hugenholtz P."/>
            <person name="Woyke T."/>
            <person name="Wu D."/>
            <person name="Tindall B."/>
            <person name="Pomrenke H.G."/>
            <person name="Brambilla E."/>
            <person name="Klenk H.-P."/>
            <person name="Eisen J.A."/>
        </authorList>
    </citation>
    <scope>NUCLEOTIDE SEQUENCE [LARGE SCALE GENOMIC DNA]</scope>
    <source>
        <strain evidence="10">ATCC 49424 / DSM 5305 / JCM 21570 / NBRC 103401 / IFAM 1448</strain>
    </source>
</reference>
<dbReference type="RefSeq" id="WP_013626928.1">
    <property type="nucleotide sequence ID" value="NC_015174.1"/>
</dbReference>
<dbReference type="HOGENOM" id="CLU_026429_0_1_0"/>
<keyword evidence="5 8" id="KW-1133">Transmembrane helix</keyword>
<dbReference type="Pfam" id="PF02386">
    <property type="entry name" value="TrkH"/>
    <property type="match status" value="1"/>
</dbReference>
<dbReference type="STRING" id="756272.Plabr_0558"/>
<feature type="transmembrane region" description="Helical" evidence="8">
    <location>
        <begin position="70"/>
        <end position="91"/>
    </location>
</feature>
<dbReference type="KEGG" id="pbs:Plabr_0558"/>
<feature type="transmembrane region" description="Helical" evidence="8">
    <location>
        <begin position="223"/>
        <end position="246"/>
    </location>
</feature>
<dbReference type="GO" id="GO:0005886">
    <property type="term" value="C:plasma membrane"/>
    <property type="evidence" value="ECO:0007669"/>
    <property type="project" value="UniProtKB-SubCell"/>
</dbReference>
<keyword evidence="3" id="KW-1003">Cell membrane</keyword>
<dbReference type="PANTHER" id="PTHR32024:SF1">
    <property type="entry name" value="KTR SYSTEM POTASSIUM UPTAKE PROTEIN B"/>
    <property type="match status" value="1"/>
</dbReference>
<evidence type="ECO:0000256" key="4">
    <source>
        <dbReference type="ARBA" id="ARBA00022692"/>
    </source>
</evidence>
<keyword evidence="4 8" id="KW-0812">Transmembrane</keyword>
<name>F0ST30_RUBBR</name>
<evidence type="ECO:0000256" key="2">
    <source>
        <dbReference type="ARBA" id="ARBA00022448"/>
    </source>
</evidence>
<dbReference type="Proteomes" id="UP000006860">
    <property type="component" value="Chromosome"/>
</dbReference>
<gene>
    <name evidence="9" type="ordered locus">Plabr_0558</name>
</gene>
<feature type="transmembrane region" description="Helical" evidence="8">
    <location>
        <begin position="407"/>
        <end position="429"/>
    </location>
</feature>
<dbReference type="GO" id="GO:0030001">
    <property type="term" value="P:metal ion transport"/>
    <property type="evidence" value="ECO:0007669"/>
    <property type="project" value="UniProtKB-ARBA"/>
</dbReference>
<dbReference type="PANTHER" id="PTHR32024">
    <property type="entry name" value="TRK SYSTEM POTASSIUM UPTAKE PROTEIN TRKG-RELATED"/>
    <property type="match status" value="1"/>
</dbReference>
<accession>F0ST30</accession>